<gene>
    <name evidence="2" type="ORF">M406DRAFT_67597</name>
</gene>
<reference evidence="2" key="1">
    <citation type="journal article" date="2020" name="Phytopathology">
        <title>Genome sequence of the chestnut blight fungus Cryphonectria parasitica EP155: A fundamental resource for an archetypical invasive plant pathogen.</title>
        <authorList>
            <person name="Crouch J.A."/>
            <person name="Dawe A."/>
            <person name="Aerts A."/>
            <person name="Barry K."/>
            <person name="Churchill A.C.L."/>
            <person name="Grimwood J."/>
            <person name="Hillman B."/>
            <person name="Milgroom M.G."/>
            <person name="Pangilinan J."/>
            <person name="Smith M."/>
            <person name="Salamov A."/>
            <person name="Schmutz J."/>
            <person name="Yadav J."/>
            <person name="Grigoriev I.V."/>
            <person name="Nuss D."/>
        </authorList>
    </citation>
    <scope>NUCLEOTIDE SEQUENCE</scope>
    <source>
        <strain evidence="2">EP155</strain>
    </source>
</reference>
<feature type="domain" description="R3H" evidence="1">
    <location>
        <begin position="359"/>
        <end position="427"/>
    </location>
</feature>
<proteinExistence type="predicted"/>
<dbReference type="RefSeq" id="XP_040782246.1">
    <property type="nucleotide sequence ID" value="XM_040925073.1"/>
</dbReference>
<protein>
    <recommendedName>
        <fullName evidence="1">R3H domain-containing protein</fullName>
    </recommendedName>
</protein>
<dbReference type="Proteomes" id="UP000803844">
    <property type="component" value="Unassembled WGS sequence"/>
</dbReference>
<dbReference type="AlphaFoldDB" id="A0A9P4YFF7"/>
<dbReference type="CDD" id="cd02325">
    <property type="entry name" value="R3H"/>
    <property type="match status" value="1"/>
</dbReference>
<name>A0A9P4YFF7_CRYP1</name>
<dbReference type="InterPro" id="IPR001374">
    <property type="entry name" value="R3H_dom"/>
</dbReference>
<organism evidence="2 3">
    <name type="scientific">Cryphonectria parasitica (strain ATCC 38755 / EP155)</name>
    <dbReference type="NCBI Taxonomy" id="660469"/>
    <lineage>
        <taxon>Eukaryota</taxon>
        <taxon>Fungi</taxon>
        <taxon>Dikarya</taxon>
        <taxon>Ascomycota</taxon>
        <taxon>Pezizomycotina</taxon>
        <taxon>Sordariomycetes</taxon>
        <taxon>Sordariomycetidae</taxon>
        <taxon>Diaporthales</taxon>
        <taxon>Cryphonectriaceae</taxon>
        <taxon>Cryphonectria-Endothia species complex</taxon>
        <taxon>Cryphonectria</taxon>
    </lineage>
</organism>
<keyword evidence="3" id="KW-1185">Reference proteome</keyword>
<dbReference type="GeneID" id="63842202"/>
<accession>A0A9P4YFF7</accession>
<dbReference type="EMBL" id="MU032344">
    <property type="protein sequence ID" value="KAF3771285.1"/>
    <property type="molecule type" value="Genomic_DNA"/>
</dbReference>
<dbReference type="SUPFAM" id="SSF82708">
    <property type="entry name" value="R3H domain"/>
    <property type="match status" value="1"/>
</dbReference>
<dbReference type="InterPro" id="IPR036867">
    <property type="entry name" value="R3H_dom_sf"/>
</dbReference>
<comment type="caution">
    <text evidence="2">The sequence shown here is derived from an EMBL/GenBank/DDBJ whole genome shotgun (WGS) entry which is preliminary data.</text>
</comment>
<sequence length="427" mass="47150">MHFLDCPAELRQAILSHLLPNEVRATGSISKPSAVLPLLLSCKTIRSDVQELCASWTPTFRVDRPQDIAGVLKTCRQGNGGPVEAAPDTIRLRLFAETKIKYSKYGNSHWFASTGETIIGPWVEAVDDCLVPKTTTTTTTTTSKAHTIKTIIIDLTPAPVWMEQDRPDWVRATVIDRRCKLLFGTCASLIAQLFAALSEKFDDEAGVTIQLGGEVGWKCRSEVDQIDALVGVDGDKRYDANELDMMKPPGWRCARTNRSVTFAGSWLRGGKDNPIHLSLPHISRRWGVPTKLGGGSSSSSINIPGSECELKRRRRLLAKKDGDGLESPHLGLDACGVLEPVDWSQDSITSYYKVAREDERAARDVLGRVLALAVESKQLCGGDSILWYDFPRAVRERRRLVHLLASDLGLASESVDEQGERFVRITL</sequence>
<dbReference type="Gene3D" id="3.30.1370.50">
    <property type="entry name" value="R3H-like domain"/>
    <property type="match status" value="1"/>
</dbReference>
<evidence type="ECO:0000259" key="1">
    <source>
        <dbReference type="PROSITE" id="PS51061"/>
    </source>
</evidence>
<evidence type="ECO:0000313" key="2">
    <source>
        <dbReference type="EMBL" id="KAF3771285.1"/>
    </source>
</evidence>
<dbReference type="PROSITE" id="PS51061">
    <property type="entry name" value="R3H"/>
    <property type="match status" value="1"/>
</dbReference>
<dbReference type="GO" id="GO:0003676">
    <property type="term" value="F:nucleic acid binding"/>
    <property type="evidence" value="ECO:0007669"/>
    <property type="project" value="UniProtKB-UniRule"/>
</dbReference>
<evidence type="ECO:0000313" key="3">
    <source>
        <dbReference type="Proteomes" id="UP000803844"/>
    </source>
</evidence>
<dbReference type="OrthoDB" id="5237708at2759"/>